<gene>
    <name evidence="7" type="ORF">M670_03289</name>
</gene>
<dbReference type="PROSITE" id="PS00211">
    <property type="entry name" value="ABC_TRANSPORTER_1"/>
    <property type="match status" value="1"/>
</dbReference>
<proteinExistence type="inferred from homology"/>
<dbReference type="RefSeq" id="WP_035196822.1">
    <property type="nucleotide sequence ID" value="NZ_JJRY01000014.1"/>
</dbReference>
<dbReference type="OrthoDB" id="9776369at2"/>
<evidence type="ECO:0000256" key="4">
    <source>
        <dbReference type="ARBA" id="ARBA00022840"/>
    </source>
</evidence>
<dbReference type="EMBL" id="JJRY01000014">
    <property type="protein sequence ID" value="KEF37481.1"/>
    <property type="molecule type" value="Genomic_DNA"/>
</dbReference>
<comment type="caution">
    <text evidence="7">The sequence shown here is derived from an EMBL/GenBank/DDBJ whole genome shotgun (WGS) entry which is preliminary data.</text>
</comment>
<dbReference type="PROSITE" id="PS50893">
    <property type="entry name" value="ABC_TRANSPORTER_2"/>
    <property type="match status" value="1"/>
</dbReference>
<dbReference type="Gene3D" id="3.40.50.300">
    <property type="entry name" value="P-loop containing nucleotide triphosphate hydrolases"/>
    <property type="match status" value="1"/>
</dbReference>
<dbReference type="Proteomes" id="UP000027936">
    <property type="component" value="Unassembled WGS sequence"/>
</dbReference>
<dbReference type="GO" id="GO:0015807">
    <property type="term" value="P:L-amino acid transport"/>
    <property type="evidence" value="ECO:0007669"/>
    <property type="project" value="TreeGrafter"/>
</dbReference>
<dbReference type="InterPro" id="IPR017871">
    <property type="entry name" value="ABC_transporter-like_CS"/>
</dbReference>
<keyword evidence="4 7" id="KW-0067">ATP-binding</keyword>
<evidence type="ECO:0000313" key="8">
    <source>
        <dbReference type="Proteomes" id="UP000027936"/>
    </source>
</evidence>
<dbReference type="GO" id="GO:0016887">
    <property type="term" value="F:ATP hydrolysis activity"/>
    <property type="evidence" value="ECO:0007669"/>
    <property type="project" value="InterPro"/>
</dbReference>
<evidence type="ECO:0000256" key="2">
    <source>
        <dbReference type="ARBA" id="ARBA00022448"/>
    </source>
</evidence>
<dbReference type="GO" id="GO:0015658">
    <property type="term" value="F:branched-chain amino acid transmembrane transporter activity"/>
    <property type="evidence" value="ECO:0007669"/>
    <property type="project" value="TreeGrafter"/>
</dbReference>
<evidence type="ECO:0000256" key="5">
    <source>
        <dbReference type="ARBA" id="ARBA00022970"/>
    </source>
</evidence>
<dbReference type="GO" id="GO:0005524">
    <property type="term" value="F:ATP binding"/>
    <property type="evidence" value="ECO:0007669"/>
    <property type="project" value="UniProtKB-KW"/>
</dbReference>
<keyword evidence="5" id="KW-0029">Amino-acid transport</keyword>
<dbReference type="PANTHER" id="PTHR43820">
    <property type="entry name" value="HIGH-AFFINITY BRANCHED-CHAIN AMINO ACID TRANSPORT ATP-BINDING PROTEIN LIVF"/>
    <property type="match status" value="1"/>
</dbReference>
<evidence type="ECO:0000313" key="7">
    <source>
        <dbReference type="EMBL" id="KEF37481.1"/>
    </source>
</evidence>
<dbReference type="Pfam" id="PF00005">
    <property type="entry name" value="ABC_tran"/>
    <property type="match status" value="1"/>
</dbReference>
<name>A0A072NJ04_SCHAZ</name>
<sequence length="250" mass="27919">MIKRIDREKILDIKNLHFSYGPIKALDNLSLHVHKGEIVALLGANGAGKTTLLQTISGLNSADSGEIIFKDESITKLSAEKIVQRHLIHVPEHRQVFSTMSVLDNLHLGAYHHYQKTKKKNVVQEIEKLFEIFPILEERKDQLAGTLSGGQQQMLAIARAIMSKPDLLLLDEPSLGLAPIVVKEVLELVKNLRDQYNTTVLLIEQNVFASLKISDRAYVIQHGEIVKEGSAKELLRDENVKEAFLGHAVG</sequence>
<dbReference type="PANTHER" id="PTHR43820:SF4">
    <property type="entry name" value="HIGH-AFFINITY BRANCHED-CHAIN AMINO ACID TRANSPORT ATP-BINDING PROTEIN LIVF"/>
    <property type="match status" value="1"/>
</dbReference>
<comment type="similarity">
    <text evidence="1">Belongs to the ABC transporter superfamily.</text>
</comment>
<organism evidence="7 8">
    <name type="scientific">Schinkia azotoformans MEV2011</name>
    <dbReference type="NCBI Taxonomy" id="1348973"/>
    <lineage>
        <taxon>Bacteria</taxon>
        <taxon>Bacillati</taxon>
        <taxon>Bacillota</taxon>
        <taxon>Bacilli</taxon>
        <taxon>Bacillales</taxon>
        <taxon>Bacillaceae</taxon>
        <taxon>Calidifontibacillus/Schinkia group</taxon>
        <taxon>Schinkia</taxon>
    </lineage>
</organism>
<dbReference type="InterPro" id="IPR027417">
    <property type="entry name" value="P-loop_NTPase"/>
</dbReference>
<protein>
    <submittedName>
        <fullName evidence="7">Amino acid/amide ABC transporter ATP-binding protein 2, HAAT family</fullName>
    </submittedName>
</protein>
<dbReference type="AlphaFoldDB" id="A0A072NJ04"/>
<keyword evidence="3" id="KW-0547">Nucleotide-binding</keyword>
<dbReference type="InterPro" id="IPR003593">
    <property type="entry name" value="AAA+_ATPase"/>
</dbReference>
<keyword evidence="2" id="KW-0813">Transport</keyword>
<evidence type="ECO:0000256" key="1">
    <source>
        <dbReference type="ARBA" id="ARBA00005417"/>
    </source>
</evidence>
<dbReference type="SMART" id="SM00382">
    <property type="entry name" value="AAA"/>
    <property type="match status" value="1"/>
</dbReference>
<evidence type="ECO:0000256" key="3">
    <source>
        <dbReference type="ARBA" id="ARBA00022741"/>
    </source>
</evidence>
<dbReference type="InterPro" id="IPR003439">
    <property type="entry name" value="ABC_transporter-like_ATP-bd"/>
</dbReference>
<feature type="domain" description="ABC transporter" evidence="6">
    <location>
        <begin position="11"/>
        <end position="247"/>
    </location>
</feature>
<reference evidence="7 8" key="1">
    <citation type="submission" date="2014-04" db="EMBL/GenBank/DDBJ databases">
        <title>Draft genome sequence of Bacillus azotoformans MEV2011, a (co-) denitrifying strain unable to grow in the presence of oxygen.</title>
        <authorList>
            <person name="Nielsen M."/>
            <person name="Schreiber L."/>
            <person name="Finster K."/>
            <person name="Schramm A."/>
        </authorList>
    </citation>
    <scope>NUCLEOTIDE SEQUENCE [LARGE SCALE GENOMIC DNA]</scope>
    <source>
        <strain evidence="7 8">MEV2011</strain>
    </source>
</reference>
<evidence type="ECO:0000259" key="6">
    <source>
        <dbReference type="PROSITE" id="PS50893"/>
    </source>
</evidence>
<dbReference type="InterPro" id="IPR052156">
    <property type="entry name" value="BCAA_Transport_ATP-bd_LivF"/>
</dbReference>
<dbReference type="CDD" id="cd03224">
    <property type="entry name" value="ABC_TM1139_LivF_branched"/>
    <property type="match status" value="1"/>
</dbReference>
<dbReference type="SUPFAM" id="SSF52540">
    <property type="entry name" value="P-loop containing nucleoside triphosphate hydrolases"/>
    <property type="match status" value="1"/>
</dbReference>
<dbReference type="PATRIC" id="fig|1348973.3.peg.3167"/>
<accession>A0A072NJ04</accession>